<reference evidence="2 3" key="1">
    <citation type="journal article" date="2012" name="Stand. Genomic Sci.">
        <title>Complete genome sequence of Halopiger xanaduensis type strain (SH-6(T)).</title>
        <authorList>
            <person name="Anderson I."/>
            <person name="Tindall B.J."/>
            <person name="Rohde M."/>
            <person name="Lucas S."/>
            <person name="Han J."/>
            <person name="Lapidus A."/>
            <person name="Cheng J.F."/>
            <person name="Goodwin L."/>
            <person name="Pitluck S."/>
            <person name="Peters L."/>
            <person name="Pati A."/>
            <person name="Mikhailova N."/>
            <person name="Pagani I."/>
            <person name="Teshima H."/>
            <person name="Han C."/>
            <person name="Tapia R."/>
            <person name="Land M."/>
            <person name="Woyke T."/>
            <person name="Klenk H.P."/>
            <person name="Kyrpides N."/>
            <person name="Ivanova N."/>
        </authorList>
    </citation>
    <scope>NUCLEOTIDE SEQUENCE [LARGE SCALE GENOMIC DNA]</scope>
    <source>
        <strain evidence="3">DSM 18323 / JCM 14033 / SH-6</strain>
    </source>
</reference>
<evidence type="ECO:0000313" key="3">
    <source>
        <dbReference type="Proteomes" id="UP000006794"/>
    </source>
</evidence>
<gene>
    <name evidence="2" type="ordered locus">Halxa_3454</name>
</gene>
<dbReference type="Proteomes" id="UP000006794">
    <property type="component" value="Chromosome"/>
</dbReference>
<sequence length="204" mass="21803">MRVSVPGLPGVYYDTDAGTTALTTVFSVAGRRAPKPKGYALQALPYLWSFEVDLQEVPNDHPLQYLHPEGARSLSGLSPEDVPRTQQGLRTAGTELEAVFRFVWEVNREVESAANRVLGTSPDDEGVVIEIQDGAVNVGGEELETDEFDIDEGSAGEPVDSGSEADAFDAGETTVEFDESGDGTDVDPDADESDSNGYDTGDEL</sequence>
<accession>F8D9H9</accession>
<feature type="region of interest" description="Disordered" evidence="1">
    <location>
        <begin position="135"/>
        <end position="204"/>
    </location>
</feature>
<organism evidence="2 3">
    <name type="scientific">Halopiger xanaduensis (strain DSM 18323 / JCM 14033 / SH-6)</name>
    <dbReference type="NCBI Taxonomy" id="797210"/>
    <lineage>
        <taxon>Archaea</taxon>
        <taxon>Methanobacteriati</taxon>
        <taxon>Methanobacteriota</taxon>
        <taxon>Stenosarchaea group</taxon>
        <taxon>Halobacteria</taxon>
        <taxon>Halobacteriales</taxon>
        <taxon>Natrialbaceae</taxon>
        <taxon>Halopiger</taxon>
    </lineage>
</organism>
<dbReference type="KEGG" id="hxa:Halxa_3454"/>
<feature type="compositionally biased region" description="Acidic residues" evidence="1">
    <location>
        <begin position="175"/>
        <end position="204"/>
    </location>
</feature>
<feature type="compositionally biased region" description="Acidic residues" evidence="1">
    <location>
        <begin position="141"/>
        <end position="154"/>
    </location>
</feature>
<dbReference type="OrthoDB" id="170548at2157"/>
<evidence type="ECO:0000313" key="2">
    <source>
        <dbReference type="EMBL" id="AEH38065.1"/>
    </source>
</evidence>
<keyword evidence="3" id="KW-1185">Reference proteome</keyword>
<dbReference type="eggNOG" id="arCOG10786">
    <property type="taxonomic scope" value="Archaea"/>
</dbReference>
<dbReference type="STRING" id="797210.Halxa_3454"/>
<name>F8D9H9_HALXS</name>
<evidence type="ECO:0000256" key="1">
    <source>
        <dbReference type="SAM" id="MobiDB-lite"/>
    </source>
</evidence>
<dbReference type="HOGENOM" id="CLU_094840_0_0_2"/>
<proteinExistence type="predicted"/>
<dbReference type="RefSeq" id="WP_013880953.1">
    <property type="nucleotide sequence ID" value="NC_015666.1"/>
</dbReference>
<dbReference type="EMBL" id="CP002839">
    <property type="protein sequence ID" value="AEH38065.1"/>
    <property type="molecule type" value="Genomic_DNA"/>
</dbReference>
<dbReference type="GeneID" id="10798402"/>
<protein>
    <submittedName>
        <fullName evidence="2">Uncharacterized protein</fullName>
    </submittedName>
</protein>
<dbReference type="AlphaFoldDB" id="F8D9H9"/>